<dbReference type="GO" id="GO:0016829">
    <property type="term" value="F:lyase activity"/>
    <property type="evidence" value="ECO:0007669"/>
    <property type="project" value="UniProtKB-KW"/>
</dbReference>
<dbReference type="AlphaFoldDB" id="A0A2T0W2L9"/>
<dbReference type="Pfam" id="PF12708">
    <property type="entry name" value="Pect-lyase_RHGA_epim"/>
    <property type="match status" value="1"/>
</dbReference>
<gene>
    <name evidence="2" type="ORF">CLV80_10298</name>
</gene>
<dbReference type="InterPro" id="IPR024535">
    <property type="entry name" value="RHGA/B-epi-like_pectate_lyase"/>
</dbReference>
<keyword evidence="2" id="KW-0456">Lyase</keyword>
<proteinExistence type="predicted"/>
<evidence type="ECO:0000313" key="3">
    <source>
        <dbReference type="Proteomes" id="UP000238007"/>
    </source>
</evidence>
<dbReference type="Gene3D" id="2.160.20.10">
    <property type="entry name" value="Single-stranded right-handed beta-helix, Pectin lyase-like"/>
    <property type="match status" value="2"/>
</dbReference>
<keyword evidence="3" id="KW-1185">Reference proteome</keyword>
<sequence length="771" mass="83195">MHAAREGIFMNKAITDGIVFQPLPFSAGLGVWSSGDGTPGSDTYAISGSGVFVAADADFAGCLEVLKVDPTARVRYMGETPIIAGCYLRVTAKVKAISGPLPAVRVSGWAGQAGGAPVAGLPAFGPATQLTNYGQVVEVSAIIGTGDRTGVDMLWSGADYGHFGIDLTGLTGGVVRVDDIQIEDVSSVFTRDLLSLVDVRDFGAKGDGVTDDSAAFETADAVANGRTVMVPAGDYRLADNVTMENHVKCEGRIVQDAQYRFILQRGYNFDAYLGAFKDEETAFKKAYQALINFADHESLDLCGRRVSLSEPVNMQACDPSRTVYATRRVIRNGQFEPVDGVAWDADVVTSQASYSAADELTLTDVVDIATIPVGALVEGNGVGREVYVRSINVTDRTITLSAPLFDAEGSQNFTFTRYKYLLDFSGYEKLSQFVLDDIEFQGSGIASGIMLAPAGLTFHLRDCFINKPKDRGLTSPGRGCQGMMLDRCQFISAEQPLPVSQRVSIGFNANANDVKIRDNRVNRFKHFCVLGGSGTLITGNHWFHGDNETLGVRKGGVILTSPNPKSIFTGNYCDNNFIEWTNEHSSDPSLGAQFSFGGLTITGNIFLTSDVASWANFIVIKPYGPGHYINGFAVVGNVFRSSNGQIDRVERVDTTFADLDYGRTRGLEFRGNTFHNVHEPVSNPATLDHDQATEALTWVMETGTALPFDGHAKFVDTVMPDGAISNSVGTRIHEMPWAEGSQGADNRSVHLNWGTAVKGSVRYQVRMDTPY</sequence>
<evidence type="ECO:0000259" key="1">
    <source>
        <dbReference type="Pfam" id="PF12708"/>
    </source>
</evidence>
<dbReference type="SUPFAM" id="SSF51126">
    <property type="entry name" value="Pectin lyase-like"/>
    <property type="match status" value="1"/>
</dbReference>
<accession>A0A2T0W2L9</accession>
<evidence type="ECO:0000313" key="2">
    <source>
        <dbReference type="EMBL" id="PRY79455.1"/>
    </source>
</evidence>
<name>A0A2T0W2L9_9RHOB</name>
<dbReference type="EMBL" id="PVTP01000002">
    <property type="protein sequence ID" value="PRY79455.1"/>
    <property type="molecule type" value="Genomic_DNA"/>
</dbReference>
<dbReference type="InterPro" id="IPR012334">
    <property type="entry name" value="Pectin_lyas_fold"/>
</dbReference>
<feature type="domain" description="Rhamnogalacturonase A/B/Epimerase-like pectate lyase" evidence="1">
    <location>
        <begin position="197"/>
        <end position="292"/>
    </location>
</feature>
<dbReference type="Proteomes" id="UP000238007">
    <property type="component" value="Unassembled WGS sequence"/>
</dbReference>
<protein>
    <submittedName>
        <fullName evidence="2">Pectate lyase-like protein</fullName>
    </submittedName>
</protein>
<organism evidence="2 3">
    <name type="scientific">Yoonia maritima</name>
    <dbReference type="NCBI Taxonomy" id="1435347"/>
    <lineage>
        <taxon>Bacteria</taxon>
        <taxon>Pseudomonadati</taxon>
        <taxon>Pseudomonadota</taxon>
        <taxon>Alphaproteobacteria</taxon>
        <taxon>Rhodobacterales</taxon>
        <taxon>Paracoccaceae</taxon>
        <taxon>Yoonia</taxon>
    </lineage>
</organism>
<reference evidence="2 3" key="1">
    <citation type="submission" date="2018-03" db="EMBL/GenBank/DDBJ databases">
        <title>Genomic Encyclopedia of Archaeal and Bacterial Type Strains, Phase II (KMG-II): from individual species to whole genera.</title>
        <authorList>
            <person name="Goeker M."/>
        </authorList>
    </citation>
    <scope>NUCLEOTIDE SEQUENCE [LARGE SCALE GENOMIC DNA]</scope>
    <source>
        <strain evidence="2 3">DSM 101533</strain>
    </source>
</reference>
<dbReference type="InterPro" id="IPR011050">
    <property type="entry name" value="Pectin_lyase_fold/virulence"/>
</dbReference>
<comment type="caution">
    <text evidence="2">The sequence shown here is derived from an EMBL/GenBank/DDBJ whole genome shotgun (WGS) entry which is preliminary data.</text>
</comment>